<dbReference type="AlphaFoldDB" id="A0A1K0IK12"/>
<dbReference type="RefSeq" id="WP_340527354.1">
    <property type="nucleotide sequence ID" value="NZ_FMSH01000348.1"/>
</dbReference>
<protein>
    <submittedName>
        <fullName evidence="1">Uncharacterized protein</fullName>
    </submittedName>
</protein>
<evidence type="ECO:0000313" key="1">
    <source>
        <dbReference type="EMBL" id="SCU81906.1"/>
    </source>
</evidence>
<accession>A0A1K0IK12</accession>
<organism evidence="1">
    <name type="scientific">Cupriavidus necator</name>
    <name type="common">Alcaligenes eutrophus</name>
    <name type="synonym">Ralstonia eutropha</name>
    <dbReference type="NCBI Taxonomy" id="106590"/>
    <lineage>
        <taxon>Bacteria</taxon>
        <taxon>Pseudomonadati</taxon>
        <taxon>Pseudomonadota</taxon>
        <taxon>Betaproteobacteria</taxon>
        <taxon>Burkholderiales</taxon>
        <taxon>Burkholderiaceae</taxon>
        <taxon>Cupriavidus</taxon>
    </lineage>
</organism>
<sequence>MDIYPAATYKGYDLYPLVYKHAAERVWPEPRPDRSFDAAVVICLEGESPEGMQARTFRLDAAPWDNVGGARRGALRYAEAIINGAVPGVSVTTAGAMMAS</sequence>
<name>A0A1K0IK12_CUPNE</name>
<proteinExistence type="predicted"/>
<dbReference type="EMBL" id="FMSH01000348">
    <property type="protein sequence ID" value="SCU81906.1"/>
    <property type="molecule type" value="Genomic_DNA"/>
</dbReference>
<reference evidence="1" key="1">
    <citation type="submission" date="2016-09" db="EMBL/GenBank/DDBJ databases">
        <authorList>
            <person name="Capua I."/>
            <person name="De Benedictis P."/>
            <person name="Joannis T."/>
            <person name="Lombin L.H."/>
            <person name="Cattoli G."/>
        </authorList>
    </citation>
    <scope>NUCLEOTIDE SEQUENCE</scope>
    <source>
        <strain evidence="1">B9</strain>
    </source>
</reference>
<gene>
    <name evidence="1" type="ORF">CNECB9_4110027</name>
</gene>